<keyword evidence="3 5" id="KW-0732">Signal</keyword>
<keyword evidence="9" id="KW-1185">Reference proteome</keyword>
<evidence type="ECO:0000313" key="9">
    <source>
        <dbReference type="Proteomes" id="UP000295832"/>
    </source>
</evidence>
<comment type="subcellular location">
    <subcellularLocation>
        <location evidence="1">Cell envelope</location>
    </subcellularLocation>
</comment>
<dbReference type="SUPFAM" id="SSF53850">
    <property type="entry name" value="Periplasmic binding protein-like II"/>
    <property type="match status" value="1"/>
</dbReference>
<evidence type="ECO:0000256" key="4">
    <source>
        <dbReference type="RuleBase" id="RU003744"/>
    </source>
</evidence>
<dbReference type="STRING" id="926561.GCA_000379025_00808"/>
<dbReference type="Gene3D" id="3.40.190.10">
    <property type="entry name" value="Periplasmic binding protein-like II"/>
    <property type="match status" value="2"/>
</dbReference>
<sequence length="251" mass="27987">MKKILFSLLLITLVVLTGCNGGEDTTWSKIEKEGKLLIGTEAAYRPFEYHNNQDEIVGFDIDLIKAIADELNLQIEIKDIAFDGLIPGLKTGKFNLAISAMTITEQRAKAVNFSDPYFNAGQVIATMANNNEIKTIDDLKGKKVGTKLGTTGDIEISKMEDSIEITRYKDIPQAFIELQNGRVSAVVNDLPVTAVYVSKHPEVKIVGEPFTSEKYGIAFKKGDEELLTQVNKALERIKENGTYDEIYNKWF</sequence>
<evidence type="ECO:0000313" key="8">
    <source>
        <dbReference type="EMBL" id="TDX52448.1"/>
    </source>
</evidence>
<evidence type="ECO:0000256" key="3">
    <source>
        <dbReference type="ARBA" id="ARBA00022729"/>
    </source>
</evidence>
<dbReference type="InterPro" id="IPR001320">
    <property type="entry name" value="Iontro_rcpt_C"/>
</dbReference>
<evidence type="ECO:0000259" key="6">
    <source>
        <dbReference type="SMART" id="SM00062"/>
    </source>
</evidence>
<dbReference type="Proteomes" id="UP000295832">
    <property type="component" value="Unassembled WGS sequence"/>
</dbReference>
<evidence type="ECO:0000256" key="2">
    <source>
        <dbReference type="ARBA" id="ARBA00010333"/>
    </source>
</evidence>
<dbReference type="GO" id="GO:0016020">
    <property type="term" value="C:membrane"/>
    <property type="evidence" value="ECO:0007669"/>
    <property type="project" value="InterPro"/>
</dbReference>
<feature type="signal peptide" evidence="5">
    <location>
        <begin position="1"/>
        <end position="17"/>
    </location>
</feature>
<dbReference type="GO" id="GO:0030313">
    <property type="term" value="C:cell envelope"/>
    <property type="evidence" value="ECO:0007669"/>
    <property type="project" value="UniProtKB-SubCell"/>
</dbReference>
<proteinExistence type="inferred from homology"/>
<feature type="domain" description="Ionotropic glutamate receptor C-terminal" evidence="7">
    <location>
        <begin position="35"/>
        <end position="251"/>
    </location>
</feature>
<name>A0A4R8H9T9_9FIRM</name>
<dbReference type="InterPro" id="IPR001638">
    <property type="entry name" value="Solute-binding_3/MltF_N"/>
</dbReference>
<gene>
    <name evidence="8" type="ORF">C7959_10611</name>
</gene>
<dbReference type="PROSITE" id="PS01039">
    <property type="entry name" value="SBP_BACTERIAL_3"/>
    <property type="match status" value="1"/>
</dbReference>
<dbReference type="SMART" id="SM00062">
    <property type="entry name" value="PBPb"/>
    <property type="match status" value="1"/>
</dbReference>
<accession>A0A4R8H9T9</accession>
<feature type="chain" id="PRO_5039714112" evidence="5">
    <location>
        <begin position="18"/>
        <end position="251"/>
    </location>
</feature>
<reference evidence="8 9" key="1">
    <citation type="submission" date="2019-03" db="EMBL/GenBank/DDBJ databases">
        <title>Subsurface microbial communities from deep shales in Ohio and West Virginia, USA.</title>
        <authorList>
            <person name="Wrighton K."/>
        </authorList>
    </citation>
    <scope>NUCLEOTIDE SEQUENCE [LARGE SCALE GENOMIC DNA]</scope>
    <source>
        <strain evidence="8 9">MSL 6dP</strain>
    </source>
</reference>
<evidence type="ECO:0000259" key="7">
    <source>
        <dbReference type="SMART" id="SM00079"/>
    </source>
</evidence>
<evidence type="ECO:0000256" key="1">
    <source>
        <dbReference type="ARBA" id="ARBA00004196"/>
    </source>
</evidence>
<dbReference type="PROSITE" id="PS51257">
    <property type="entry name" value="PROKAR_LIPOPROTEIN"/>
    <property type="match status" value="1"/>
</dbReference>
<feature type="domain" description="Solute-binding protein family 3/N-terminal" evidence="6">
    <location>
        <begin position="35"/>
        <end position="251"/>
    </location>
</feature>
<comment type="similarity">
    <text evidence="2 4">Belongs to the bacterial solute-binding protein 3 family.</text>
</comment>
<dbReference type="PANTHER" id="PTHR35936:SF17">
    <property type="entry name" value="ARGININE-BINDING EXTRACELLULAR PROTEIN ARTP"/>
    <property type="match status" value="1"/>
</dbReference>
<organism evidence="8 9">
    <name type="scientific">Orenia marismortui</name>
    <dbReference type="NCBI Taxonomy" id="46469"/>
    <lineage>
        <taxon>Bacteria</taxon>
        <taxon>Bacillati</taxon>
        <taxon>Bacillota</taxon>
        <taxon>Clostridia</taxon>
        <taxon>Halanaerobiales</taxon>
        <taxon>Halobacteroidaceae</taxon>
        <taxon>Orenia</taxon>
    </lineage>
</organism>
<dbReference type="SMART" id="SM00079">
    <property type="entry name" value="PBPe"/>
    <property type="match status" value="1"/>
</dbReference>
<dbReference type="EMBL" id="SOEG01000006">
    <property type="protein sequence ID" value="TDX52448.1"/>
    <property type="molecule type" value="Genomic_DNA"/>
</dbReference>
<dbReference type="Pfam" id="PF00497">
    <property type="entry name" value="SBP_bac_3"/>
    <property type="match status" value="1"/>
</dbReference>
<dbReference type="InterPro" id="IPR018313">
    <property type="entry name" value="SBP_3_CS"/>
</dbReference>
<dbReference type="RefSeq" id="WP_134115586.1">
    <property type="nucleotide sequence ID" value="NZ_SOEG01000006.1"/>
</dbReference>
<dbReference type="PANTHER" id="PTHR35936">
    <property type="entry name" value="MEMBRANE-BOUND LYTIC MUREIN TRANSGLYCOSYLASE F"/>
    <property type="match status" value="1"/>
</dbReference>
<protein>
    <submittedName>
        <fullName evidence="8">Amino acid ABC transporter substrate-binding protein (PAAT family)</fullName>
    </submittedName>
</protein>
<dbReference type="CDD" id="cd13624">
    <property type="entry name" value="PBP2_Arg_Lys_His"/>
    <property type="match status" value="1"/>
</dbReference>
<evidence type="ECO:0000256" key="5">
    <source>
        <dbReference type="SAM" id="SignalP"/>
    </source>
</evidence>
<comment type="caution">
    <text evidence="8">The sequence shown here is derived from an EMBL/GenBank/DDBJ whole genome shotgun (WGS) entry which is preliminary data.</text>
</comment>
<dbReference type="GO" id="GO:0015276">
    <property type="term" value="F:ligand-gated monoatomic ion channel activity"/>
    <property type="evidence" value="ECO:0007669"/>
    <property type="project" value="InterPro"/>
</dbReference>
<dbReference type="AlphaFoldDB" id="A0A4R8H9T9"/>